<evidence type="ECO:0000256" key="5">
    <source>
        <dbReference type="SAM" id="MobiDB-lite"/>
    </source>
</evidence>
<evidence type="ECO:0000313" key="7">
    <source>
        <dbReference type="EMBL" id="SNS89593.1"/>
    </source>
</evidence>
<protein>
    <submittedName>
        <fullName evidence="7">Transcriptional regulator, TetR family</fullName>
    </submittedName>
</protein>
<evidence type="ECO:0000313" key="8">
    <source>
        <dbReference type="Proteomes" id="UP000198386"/>
    </source>
</evidence>
<dbReference type="PRINTS" id="PR00455">
    <property type="entry name" value="HTHTETR"/>
</dbReference>
<dbReference type="InterPro" id="IPR009057">
    <property type="entry name" value="Homeodomain-like_sf"/>
</dbReference>
<keyword evidence="1" id="KW-0805">Transcription regulation</keyword>
<evidence type="ECO:0000256" key="2">
    <source>
        <dbReference type="ARBA" id="ARBA00023125"/>
    </source>
</evidence>
<dbReference type="AlphaFoldDB" id="A0A239I964"/>
<dbReference type="GO" id="GO:0003700">
    <property type="term" value="F:DNA-binding transcription factor activity"/>
    <property type="evidence" value="ECO:0007669"/>
    <property type="project" value="TreeGrafter"/>
</dbReference>
<dbReference type="InterPro" id="IPR001647">
    <property type="entry name" value="HTH_TetR"/>
</dbReference>
<dbReference type="EMBL" id="FZOH01000010">
    <property type="protein sequence ID" value="SNS89593.1"/>
    <property type="molecule type" value="Genomic_DNA"/>
</dbReference>
<dbReference type="InterPro" id="IPR050109">
    <property type="entry name" value="HTH-type_TetR-like_transc_reg"/>
</dbReference>
<feature type="region of interest" description="Disordered" evidence="5">
    <location>
        <begin position="211"/>
        <end position="233"/>
    </location>
</feature>
<sequence>MSEQPRRALKKARTRAQVRETAQRLFCERGFDTVTIADVAAAAGVAVQTVFNHFATKEELYWSGRSPWVEGPADAVRDRAPGVPALTALREHLTEAMGSFVERLAAPEGRCTAGDLDRSAALQAAERELHHGAEQQLRAALEEAWTGPDADRPAPADPRLTAGLVAATWLATTRTLVTELRDRPPAPEEVPAVAARTRALTDRLLARLEDDLRAAPGTGPARDDAGPGVLRAV</sequence>
<feature type="domain" description="HTH tetR-type" evidence="6">
    <location>
        <begin position="12"/>
        <end position="72"/>
    </location>
</feature>
<feature type="DNA-binding region" description="H-T-H motif" evidence="4">
    <location>
        <begin position="35"/>
        <end position="54"/>
    </location>
</feature>
<dbReference type="Gene3D" id="1.10.357.10">
    <property type="entry name" value="Tetracycline Repressor, domain 2"/>
    <property type="match status" value="1"/>
</dbReference>
<dbReference type="RefSeq" id="WP_176450121.1">
    <property type="nucleotide sequence ID" value="NZ_FZOH01000010.1"/>
</dbReference>
<dbReference type="PROSITE" id="PS50977">
    <property type="entry name" value="HTH_TETR_2"/>
    <property type="match status" value="1"/>
</dbReference>
<dbReference type="Proteomes" id="UP000198386">
    <property type="component" value="Unassembled WGS sequence"/>
</dbReference>
<evidence type="ECO:0000256" key="3">
    <source>
        <dbReference type="ARBA" id="ARBA00023163"/>
    </source>
</evidence>
<keyword evidence="8" id="KW-1185">Reference proteome</keyword>
<evidence type="ECO:0000256" key="1">
    <source>
        <dbReference type="ARBA" id="ARBA00023015"/>
    </source>
</evidence>
<evidence type="ECO:0000259" key="6">
    <source>
        <dbReference type="PROSITE" id="PS50977"/>
    </source>
</evidence>
<name>A0A239I964_9ACTN</name>
<dbReference type="GO" id="GO:0000976">
    <property type="term" value="F:transcription cis-regulatory region binding"/>
    <property type="evidence" value="ECO:0007669"/>
    <property type="project" value="TreeGrafter"/>
</dbReference>
<dbReference type="Pfam" id="PF00440">
    <property type="entry name" value="TetR_N"/>
    <property type="match status" value="1"/>
</dbReference>
<dbReference type="PANTHER" id="PTHR30055">
    <property type="entry name" value="HTH-TYPE TRANSCRIPTIONAL REGULATOR RUTR"/>
    <property type="match status" value="1"/>
</dbReference>
<organism evidence="7 8">
    <name type="scientific">Geodermatophilus saharensis</name>
    <dbReference type="NCBI Taxonomy" id="1137994"/>
    <lineage>
        <taxon>Bacteria</taxon>
        <taxon>Bacillati</taxon>
        <taxon>Actinomycetota</taxon>
        <taxon>Actinomycetes</taxon>
        <taxon>Geodermatophilales</taxon>
        <taxon>Geodermatophilaceae</taxon>
        <taxon>Geodermatophilus</taxon>
    </lineage>
</organism>
<dbReference type="SUPFAM" id="SSF46689">
    <property type="entry name" value="Homeodomain-like"/>
    <property type="match status" value="1"/>
</dbReference>
<keyword evidence="3" id="KW-0804">Transcription</keyword>
<dbReference type="PANTHER" id="PTHR30055:SF234">
    <property type="entry name" value="HTH-TYPE TRANSCRIPTIONAL REGULATOR BETI"/>
    <property type="match status" value="1"/>
</dbReference>
<gene>
    <name evidence="7" type="ORF">SAMN04488107_4213</name>
</gene>
<evidence type="ECO:0000256" key="4">
    <source>
        <dbReference type="PROSITE-ProRule" id="PRU00335"/>
    </source>
</evidence>
<proteinExistence type="predicted"/>
<reference evidence="8" key="1">
    <citation type="submission" date="2017-06" db="EMBL/GenBank/DDBJ databases">
        <authorList>
            <person name="Varghese N."/>
            <person name="Submissions S."/>
        </authorList>
    </citation>
    <scope>NUCLEOTIDE SEQUENCE [LARGE SCALE GENOMIC DNA]</scope>
    <source>
        <strain evidence="8">DSM 45423</strain>
    </source>
</reference>
<keyword evidence="2 4" id="KW-0238">DNA-binding</keyword>
<accession>A0A239I964</accession>